<protein>
    <recommendedName>
        <fullName evidence="1">F-box domain-containing protein</fullName>
    </recommendedName>
</protein>
<keyword evidence="3" id="KW-1185">Reference proteome</keyword>
<reference evidence="2" key="1">
    <citation type="submission" date="2022-02" db="EMBL/GenBank/DDBJ databases">
        <authorList>
            <person name="Henning P.M."/>
            <person name="McCubbin A.G."/>
            <person name="Shore J.S."/>
        </authorList>
    </citation>
    <scope>NUCLEOTIDE SEQUENCE</scope>
    <source>
        <strain evidence="2">F60SS</strain>
        <tissue evidence="2">Leaves</tissue>
    </source>
</reference>
<evidence type="ECO:0000259" key="1">
    <source>
        <dbReference type="PROSITE" id="PS50181"/>
    </source>
</evidence>
<dbReference type="InterPro" id="IPR036047">
    <property type="entry name" value="F-box-like_dom_sf"/>
</dbReference>
<dbReference type="PANTHER" id="PTHR35546:SF128">
    <property type="entry name" value="F-BOX ASSOCIATED DOMAIN-CONTAINING PROTEIN"/>
    <property type="match status" value="1"/>
</dbReference>
<dbReference type="SUPFAM" id="SSF81383">
    <property type="entry name" value="F-box domain"/>
    <property type="match status" value="1"/>
</dbReference>
<proteinExistence type="predicted"/>
<evidence type="ECO:0000313" key="2">
    <source>
        <dbReference type="EMBL" id="KAJ4831478.1"/>
    </source>
</evidence>
<comment type="caution">
    <text evidence="2">The sequence shown here is derived from an EMBL/GenBank/DDBJ whole genome shotgun (WGS) entry which is preliminary data.</text>
</comment>
<dbReference type="Proteomes" id="UP001141552">
    <property type="component" value="Unassembled WGS sequence"/>
</dbReference>
<dbReference type="PANTHER" id="PTHR35546">
    <property type="entry name" value="F-BOX PROTEIN INTERACTION DOMAIN PROTEIN-RELATED"/>
    <property type="match status" value="1"/>
</dbReference>
<accession>A0A9Q0J7Q8</accession>
<reference evidence="2" key="2">
    <citation type="journal article" date="2023" name="Plants (Basel)">
        <title>Annotation of the Turnera subulata (Passifloraceae) Draft Genome Reveals the S-Locus Evolved after the Divergence of Turneroideae from Passifloroideae in a Stepwise Manner.</title>
        <authorList>
            <person name="Henning P.M."/>
            <person name="Roalson E.H."/>
            <person name="Mir W."/>
            <person name="McCubbin A.G."/>
            <person name="Shore J.S."/>
        </authorList>
    </citation>
    <scope>NUCLEOTIDE SEQUENCE</scope>
    <source>
        <strain evidence="2">F60SS</strain>
    </source>
</reference>
<gene>
    <name evidence="2" type="ORF">Tsubulata_037612</name>
</gene>
<dbReference type="SMART" id="SM00256">
    <property type="entry name" value="FBOX"/>
    <property type="match status" value="1"/>
</dbReference>
<dbReference type="EMBL" id="JAKUCV010005352">
    <property type="protein sequence ID" value="KAJ4831478.1"/>
    <property type="molecule type" value="Genomic_DNA"/>
</dbReference>
<dbReference type="InterPro" id="IPR056592">
    <property type="entry name" value="Beta-prop_At3g26010-like"/>
</dbReference>
<dbReference type="Pfam" id="PF12937">
    <property type="entry name" value="F-box-like"/>
    <property type="match status" value="1"/>
</dbReference>
<feature type="domain" description="F-box" evidence="1">
    <location>
        <begin position="17"/>
        <end position="67"/>
    </location>
</feature>
<dbReference type="InterPro" id="IPR055290">
    <property type="entry name" value="At3g26010-like"/>
</dbReference>
<dbReference type="AlphaFoldDB" id="A0A9Q0J7Q8"/>
<dbReference type="PROSITE" id="PS50181">
    <property type="entry name" value="FBOX"/>
    <property type="match status" value="1"/>
</dbReference>
<name>A0A9Q0J7Q8_9ROSI</name>
<dbReference type="Pfam" id="PF24750">
    <property type="entry name" value="b-prop_At3g26010-like"/>
    <property type="match status" value="1"/>
</dbReference>
<sequence length="429" mass="49349">MMKKQKTLHPSSAGRLMMMINDLPDVLLTEILARLHSHRCAITCKSVCKQWYSLISAPDFDSRFIANHAQKHQKHSLIGISVGTPVDGSIYSRQRCIRFIGSQGLESAWTHSTSEIFGENSARIRILATDNDLILCDSTISTFRRGSAWYVHNPSTMEWFALPLLPFGYFHRAGAISCETFHLQRDCRQGRQFGFQDSGRRFKVICIGNLTAYYYCSETNRWSELIRLENEFVTPYTNFVAYRGKFYWTTETVLEDFDVARHIVVYDPSGDGSEKRLCELPAASCRLVRLGVCQGSMRMMRTHLLQNNRLGLVFMLCVWEMEDEDEHGKVTWKLKHSIRSDQMSSQDSRLPSGPKSKMKLLQFHPVDEEIVYMDFCDCIVSCNLRTRDLEVVSEPPSHFRPSNPSTTLFDVSNMVYPLAHPWWPAPLFP</sequence>
<organism evidence="2 3">
    <name type="scientific">Turnera subulata</name>
    <dbReference type="NCBI Taxonomy" id="218843"/>
    <lineage>
        <taxon>Eukaryota</taxon>
        <taxon>Viridiplantae</taxon>
        <taxon>Streptophyta</taxon>
        <taxon>Embryophyta</taxon>
        <taxon>Tracheophyta</taxon>
        <taxon>Spermatophyta</taxon>
        <taxon>Magnoliopsida</taxon>
        <taxon>eudicotyledons</taxon>
        <taxon>Gunneridae</taxon>
        <taxon>Pentapetalae</taxon>
        <taxon>rosids</taxon>
        <taxon>fabids</taxon>
        <taxon>Malpighiales</taxon>
        <taxon>Passifloraceae</taxon>
        <taxon>Turnera</taxon>
    </lineage>
</organism>
<dbReference type="Gene3D" id="1.20.1280.50">
    <property type="match status" value="1"/>
</dbReference>
<dbReference type="InterPro" id="IPR001810">
    <property type="entry name" value="F-box_dom"/>
</dbReference>
<dbReference type="OrthoDB" id="1160067at2759"/>
<evidence type="ECO:0000313" key="3">
    <source>
        <dbReference type="Proteomes" id="UP001141552"/>
    </source>
</evidence>